<reference evidence="3 4" key="1">
    <citation type="submission" date="2020-03" db="EMBL/GenBank/DDBJ databases">
        <title>Dissostichus mawsoni Genome sequencing and assembly.</title>
        <authorList>
            <person name="Park H."/>
        </authorList>
    </citation>
    <scope>NUCLEOTIDE SEQUENCE [LARGE SCALE GENOMIC DNA]</scope>
    <source>
        <strain evidence="3">DM0001</strain>
        <tissue evidence="3">Muscle</tissue>
    </source>
</reference>
<dbReference type="Proteomes" id="UP000518266">
    <property type="component" value="Unassembled WGS sequence"/>
</dbReference>
<evidence type="ECO:0000313" key="4">
    <source>
        <dbReference type="Proteomes" id="UP000518266"/>
    </source>
</evidence>
<comment type="caution">
    <text evidence="3">The sequence shown here is derived from an EMBL/GenBank/DDBJ whole genome shotgun (WGS) entry which is preliminary data.</text>
</comment>
<organism evidence="3 4">
    <name type="scientific">Dissostichus mawsoni</name>
    <name type="common">Antarctic cod</name>
    <dbReference type="NCBI Taxonomy" id="36200"/>
    <lineage>
        <taxon>Eukaryota</taxon>
        <taxon>Metazoa</taxon>
        <taxon>Chordata</taxon>
        <taxon>Craniata</taxon>
        <taxon>Vertebrata</taxon>
        <taxon>Euteleostomi</taxon>
        <taxon>Actinopterygii</taxon>
        <taxon>Neopterygii</taxon>
        <taxon>Teleostei</taxon>
        <taxon>Neoteleostei</taxon>
        <taxon>Acanthomorphata</taxon>
        <taxon>Eupercaria</taxon>
        <taxon>Perciformes</taxon>
        <taxon>Notothenioidei</taxon>
        <taxon>Nototheniidae</taxon>
        <taxon>Dissostichus</taxon>
    </lineage>
</organism>
<dbReference type="AlphaFoldDB" id="A0A7J5X800"/>
<evidence type="ECO:0000256" key="2">
    <source>
        <dbReference type="SAM" id="MobiDB-lite"/>
    </source>
</evidence>
<proteinExistence type="inferred from homology"/>
<evidence type="ECO:0000256" key="1">
    <source>
        <dbReference type="ARBA" id="ARBA00008686"/>
    </source>
</evidence>
<accession>A0A7J5X800</accession>
<comment type="similarity">
    <text evidence="1">Belongs to the dysbindin family.</text>
</comment>
<name>A0A7J5X800_DISMA</name>
<evidence type="ECO:0000313" key="3">
    <source>
        <dbReference type="EMBL" id="KAF3832568.1"/>
    </source>
</evidence>
<gene>
    <name evidence="3" type="ORF">F7725_026233</name>
</gene>
<dbReference type="EMBL" id="JAAKFY010000027">
    <property type="protein sequence ID" value="KAF3832568.1"/>
    <property type="molecule type" value="Genomic_DNA"/>
</dbReference>
<dbReference type="InterPro" id="IPR007531">
    <property type="entry name" value="Dysbindin"/>
</dbReference>
<dbReference type="Pfam" id="PF04440">
    <property type="entry name" value="Dysbindin"/>
    <property type="match status" value="1"/>
</dbReference>
<dbReference type="GO" id="GO:0005737">
    <property type="term" value="C:cytoplasm"/>
    <property type="evidence" value="ECO:0007669"/>
    <property type="project" value="InterPro"/>
</dbReference>
<feature type="region of interest" description="Disordered" evidence="2">
    <location>
        <begin position="114"/>
        <end position="157"/>
    </location>
</feature>
<sequence>MRPPSLWWTCSVRQCSSQTALMAERAGALSENSYNITCGGNLVRTTTEKGRGGAESLESRGLAVSTNPPHPTLSHMHTQTHSPPASPFFPPCLSPPLRCWCGEQQDTRLSCMEAQGGAGSPAPVTYPRSCSTTQERRGGGGGEEEEEGSLSGHTASLLHIAEKRQPLSSVSSLEVHFDLRI</sequence>
<feature type="region of interest" description="Disordered" evidence="2">
    <location>
        <begin position="47"/>
        <end position="82"/>
    </location>
</feature>
<protein>
    <submittedName>
        <fullName evidence="3">Uncharacterized protein</fullName>
    </submittedName>
</protein>
<keyword evidence="4" id="KW-1185">Reference proteome</keyword>
<dbReference type="OrthoDB" id="9891754at2759"/>